<dbReference type="KEGG" id="jre:108979197"/>
<dbReference type="SUPFAM" id="SSF48264">
    <property type="entry name" value="Cytochrome P450"/>
    <property type="match status" value="1"/>
</dbReference>
<evidence type="ECO:0000313" key="2">
    <source>
        <dbReference type="RefSeq" id="XP_035547281.1"/>
    </source>
</evidence>
<keyword evidence="1" id="KW-1185">Reference proteome</keyword>
<dbReference type="InParanoid" id="A0A6P9EIR3"/>
<accession>A0A6P9EIR3</accession>
<name>A0A6P9EIR3_JUGRE</name>
<proteinExistence type="predicted"/>
<dbReference type="GO" id="GO:0020037">
    <property type="term" value="F:heme binding"/>
    <property type="evidence" value="ECO:0007669"/>
    <property type="project" value="InterPro"/>
</dbReference>
<organism evidence="1 2">
    <name type="scientific">Juglans regia</name>
    <name type="common">English walnut</name>
    <dbReference type="NCBI Taxonomy" id="51240"/>
    <lineage>
        <taxon>Eukaryota</taxon>
        <taxon>Viridiplantae</taxon>
        <taxon>Streptophyta</taxon>
        <taxon>Embryophyta</taxon>
        <taxon>Tracheophyta</taxon>
        <taxon>Spermatophyta</taxon>
        <taxon>Magnoliopsida</taxon>
        <taxon>eudicotyledons</taxon>
        <taxon>Gunneridae</taxon>
        <taxon>Pentapetalae</taxon>
        <taxon>rosids</taxon>
        <taxon>fabids</taxon>
        <taxon>Fagales</taxon>
        <taxon>Juglandaceae</taxon>
        <taxon>Juglans</taxon>
    </lineage>
</organism>
<dbReference type="RefSeq" id="XP_035547281.1">
    <property type="nucleotide sequence ID" value="XM_035691388.1"/>
</dbReference>
<dbReference type="Gene3D" id="1.10.630.10">
    <property type="entry name" value="Cytochrome P450"/>
    <property type="match status" value="1"/>
</dbReference>
<evidence type="ECO:0000313" key="1">
    <source>
        <dbReference type="Proteomes" id="UP000235220"/>
    </source>
</evidence>
<dbReference type="OrthoDB" id="2789670at2759"/>
<dbReference type="InterPro" id="IPR036396">
    <property type="entry name" value="Cyt_P450_sf"/>
</dbReference>
<dbReference type="GO" id="GO:0016705">
    <property type="term" value="F:oxidoreductase activity, acting on paired donors, with incorporation or reduction of molecular oxygen"/>
    <property type="evidence" value="ECO:0007669"/>
    <property type="project" value="InterPro"/>
</dbReference>
<gene>
    <name evidence="2" type="primary">LOC108979197</name>
</gene>
<dbReference type="Proteomes" id="UP000235220">
    <property type="component" value="Chromosome 7"/>
</dbReference>
<dbReference type="GO" id="GO:0005506">
    <property type="term" value="F:iron ion binding"/>
    <property type="evidence" value="ECO:0007669"/>
    <property type="project" value="InterPro"/>
</dbReference>
<protein>
    <submittedName>
        <fullName evidence="2">Tryptophan N-monooxygenase CYP79A68-like</fullName>
    </submittedName>
</protein>
<reference evidence="2" key="1">
    <citation type="submission" date="2025-08" db="UniProtKB">
        <authorList>
            <consortium name="RefSeq"/>
        </authorList>
    </citation>
    <scope>IDENTIFICATION</scope>
    <source>
        <tissue evidence="2">Leaves</tissue>
    </source>
</reference>
<dbReference type="AlphaFoldDB" id="A0A6P9EIR3"/>
<sequence length="132" mass="14748">MATQCKNAHDDQSINGSVVDVRLAARHYCGNVIRKMIFNQRFFGKGKKDGGPGVEEVEHIESLFTMLFHLNAFALSDYLQCLTALDLDGHEKTVSEAMKIVTSYADPIVDERLQQLRDGEKTEAEDLLGAFI</sequence>
<dbReference type="GeneID" id="108979197"/>
<dbReference type="GO" id="GO:0004497">
    <property type="term" value="F:monooxygenase activity"/>
    <property type="evidence" value="ECO:0007669"/>
    <property type="project" value="InterPro"/>
</dbReference>